<accession>A0A100Y658</accession>
<sequence>MSITLPTNFPSGDRRPTRVAFTPPRPSTVPGVLLAAARVIQANGLWHGDYVPDPFDREISADEVPHTRRPMSVVAALKCAATGSPHGESQLADMAIGFVALSIDGGPAWGDIFSLERHVEDWGDAPGRSADDAVALLETLATAPERAA</sequence>
<organism evidence="1 2">
    <name type="scientific">Streptomyces kanasensis</name>
    <dbReference type="NCBI Taxonomy" id="936756"/>
    <lineage>
        <taxon>Bacteria</taxon>
        <taxon>Bacillati</taxon>
        <taxon>Actinomycetota</taxon>
        <taxon>Actinomycetes</taxon>
        <taxon>Kitasatosporales</taxon>
        <taxon>Streptomycetaceae</taxon>
        <taxon>Streptomyces</taxon>
    </lineage>
</organism>
<dbReference type="RefSeq" id="WP_058942400.1">
    <property type="nucleotide sequence ID" value="NZ_LNSV01000027.1"/>
</dbReference>
<evidence type="ECO:0000313" key="2">
    <source>
        <dbReference type="Proteomes" id="UP000054011"/>
    </source>
</evidence>
<dbReference type="EMBL" id="LNSV01000027">
    <property type="protein sequence ID" value="KUH38424.1"/>
    <property type="molecule type" value="Genomic_DNA"/>
</dbReference>
<proteinExistence type="predicted"/>
<dbReference type="InterPro" id="IPR045677">
    <property type="entry name" value="DUF6197"/>
</dbReference>
<dbReference type="AlphaFoldDB" id="A0A100Y658"/>
<comment type="caution">
    <text evidence="1">The sequence shown here is derived from an EMBL/GenBank/DDBJ whole genome shotgun (WGS) entry which is preliminary data.</text>
</comment>
<gene>
    <name evidence="1" type="ORF">ATE80_13225</name>
</gene>
<keyword evidence="2" id="KW-1185">Reference proteome</keyword>
<reference evidence="1 2" key="1">
    <citation type="submission" date="2015-11" db="EMBL/GenBank/DDBJ databases">
        <title>Genome-wide analysis reveals the secondary metabolome in Streptomyces kanasensis ZX01.</title>
        <authorList>
            <person name="Zhang G."/>
            <person name="Han L."/>
            <person name="Feng J."/>
            <person name="Zhang X."/>
        </authorList>
    </citation>
    <scope>NUCLEOTIDE SEQUENCE [LARGE SCALE GENOMIC DNA]</scope>
    <source>
        <strain evidence="1 2">ZX01</strain>
    </source>
</reference>
<evidence type="ECO:0000313" key="1">
    <source>
        <dbReference type="EMBL" id="KUH38424.1"/>
    </source>
</evidence>
<dbReference type="STRING" id="936756.ATE80_13225"/>
<dbReference type="Proteomes" id="UP000054011">
    <property type="component" value="Unassembled WGS sequence"/>
</dbReference>
<protein>
    <submittedName>
        <fullName evidence="1">Uncharacterized protein</fullName>
    </submittedName>
</protein>
<dbReference type="Pfam" id="PF19698">
    <property type="entry name" value="DUF6197"/>
    <property type="match status" value="1"/>
</dbReference>
<name>A0A100Y658_9ACTN</name>
<dbReference type="OrthoDB" id="4230275at2"/>